<feature type="domain" description="Lon N-terminal" evidence="1">
    <location>
        <begin position="1"/>
        <end position="193"/>
    </location>
</feature>
<dbReference type="InterPro" id="IPR046336">
    <property type="entry name" value="Lon_prtase_N_sf"/>
</dbReference>
<name>A0A432YWL9_9GAMM</name>
<dbReference type="InterPro" id="IPR003111">
    <property type="entry name" value="Lon_prtase_N"/>
</dbReference>
<accession>A0A432YWL9</accession>
<evidence type="ECO:0000313" key="2">
    <source>
        <dbReference type="EMBL" id="RUO67734.1"/>
    </source>
</evidence>
<dbReference type="PANTHER" id="PTHR46732:SF8">
    <property type="entry name" value="ATP-DEPENDENT PROTEASE LA (LON) DOMAIN PROTEIN"/>
    <property type="match status" value="1"/>
</dbReference>
<sequence length="193" mass="22343">MSLSEQLPIFPLTSQVLPEGRMKLRIFEPRYIRLVKDSLQRDAEFAIAMFDNDKSPAEDDYIRPYGTSVKIIDFEPRDDGLLGITVEGQSRVRILGHWLESDNLRVGNIEHLPAWPQAALPDSCINLKEKLQEAYETYPELSELLPDLSYDRLDWLCSRWLEILPLDTDTKQSLIKEESCLKTQEYLLDLMGK</sequence>
<dbReference type="SUPFAM" id="SSF88697">
    <property type="entry name" value="PUA domain-like"/>
    <property type="match status" value="1"/>
</dbReference>
<dbReference type="PANTHER" id="PTHR46732">
    <property type="entry name" value="ATP-DEPENDENT PROTEASE LA (LON) DOMAIN PROTEIN"/>
    <property type="match status" value="1"/>
</dbReference>
<organism evidence="2 3">
    <name type="scientific">Idiomarina piscisalsi</name>
    <dbReference type="NCBI Taxonomy" id="1096243"/>
    <lineage>
        <taxon>Bacteria</taxon>
        <taxon>Pseudomonadati</taxon>
        <taxon>Pseudomonadota</taxon>
        <taxon>Gammaproteobacteria</taxon>
        <taxon>Alteromonadales</taxon>
        <taxon>Idiomarinaceae</taxon>
        <taxon>Idiomarina</taxon>
    </lineage>
</organism>
<dbReference type="Proteomes" id="UP000288361">
    <property type="component" value="Unassembled WGS sequence"/>
</dbReference>
<dbReference type="PROSITE" id="PS51787">
    <property type="entry name" value="LON_N"/>
    <property type="match status" value="1"/>
</dbReference>
<dbReference type="Pfam" id="PF02190">
    <property type="entry name" value="LON_substr_bdg"/>
    <property type="match status" value="1"/>
</dbReference>
<evidence type="ECO:0000313" key="3">
    <source>
        <dbReference type="Proteomes" id="UP000288361"/>
    </source>
</evidence>
<dbReference type="SMART" id="SM00464">
    <property type="entry name" value="LON"/>
    <property type="match status" value="1"/>
</dbReference>
<comment type="caution">
    <text evidence="2">The sequence shown here is derived from an EMBL/GenBank/DDBJ whole genome shotgun (WGS) entry which is preliminary data.</text>
</comment>
<protein>
    <recommendedName>
        <fullName evidence="1">Lon N-terminal domain-containing protein</fullName>
    </recommendedName>
</protein>
<dbReference type="AlphaFoldDB" id="A0A432YWL9"/>
<evidence type="ECO:0000259" key="1">
    <source>
        <dbReference type="PROSITE" id="PS51787"/>
    </source>
</evidence>
<gene>
    <name evidence="2" type="ORF">CWI73_02435</name>
</gene>
<proteinExistence type="predicted"/>
<dbReference type="EMBL" id="PIQA01000001">
    <property type="protein sequence ID" value="RUO67734.1"/>
    <property type="molecule type" value="Genomic_DNA"/>
</dbReference>
<dbReference type="RefSeq" id="WP_126751384.1">
    <property type="nucleotide sequence ID" value="NZ_JBHUMT010000016.1"/>
</dbReference>
<dbReference type="Gene3D" id="2.30.130.40">
    <property type="entry name" value="LON domain-like"/>
    <property type="match status" value="1"/>
</dbReference>
<reference evidence="2 3" key="1">
    <citation type="journal article" date="2011" name="Front. Microbiol.">
        <title>Genomic signatures of strain selection and enhancement in Bacillus atrophaeus var. globigii, a historical biowarfare simulant.</title>
        <authorList>
            <person name="Gibbons H.S."/>
            <person name="Broomall S.M."/>
            <person name="McNew L.A."/>
            <person name="Daligault H."/>
            <person name="Chapman C."/>
            <person name="Bruce D."/>
            <person name="Karavis M."/>
            <person name="Krepps M."/>
            <person name="McGregor P.A."/>
            <person name="Hong C."/>
            <person name="Park K.H."/>
            <person name="Akmal A."/>
            <person name="Feldman A."/>
            <person name="Lin J.S."/>
            <person name="Chang W.E."/>
            <person name="Higgs B.W."/>
            <person name="Demirev P."/>
            <person name="Lindquist J."/>
            <person name="Liem A."/>
            <person name="Fochler E."/>
            <person name="Read T.D."/>
            <person name="Tapia R."/>
            <person name="Johnson S."/>
            <person name="Bishop-Lilly K.A."/>
            <person name="Detter C."/>
            <person name="Han C."/>
            <person name="Sozhamannan S."/>
            <person name="Rosenzweig C.N."/>
            <person name="Skowronski E.W."/>
        </authorList>
    </citation>
    <scope>NUCLEOTIDE SEQUENCE [LARGE SCALE GENOMIC DNA]</scope>
    <source>
        <strain evidence="2 3">TPS4-2</strain>
    </source>
</reference>
<dbReference type="InterPro" id="IPR015947">
    <property type="entry name" value="PUA-like_sf"/>
</dbReference>